<dbReference type="SUPFAM" id="SSF88723">
    <property type="entry name" value="PIN domain-like"/>
    <property type="match status" value="1"/>
</dbReference>
<dbReference type="InParanoid" id="A0A1C4XM43"/>
<dbReference type="EMBL" id="LT607413">
    <property type="protein sequence ID" value="SCF09221.1"/>
    <property type="molecule type" value="Genomic_DNA"/>
</dbReference>
<dbReference type="Proteomes" id="UP000198253">
    <property type="component" value="Chromosome I"/>
</dbReference>
<sequence length="132" mass="13636">MRDGVAVVLDATALIAYTRGQVAVGELMAEVADEGRHVAVPAACLSAAYAAGRNDLDAAMLGLLMTSPVVRIVPLGPETARQVGVRARTVEGDLAMGHAAVVALIHEAHFATTDPKAAAAVLPDRWSILDLT</sequence>
<dbReference type="RefSeq" id="WP_088982301.1">
    <property type="nucleotide sequence ID" value="NZ_LT607413.1"/>
</dbReference>
<evidence type="ECO:0000313" key="2">
    <source>
        <dbReference type="Proteomes" id="UP000198253"/>
    </source>
</evidence>
<proteinExistence type="predicted"/>
<dbReference type="AlphaFoldDB" id="A0A1C4XM43"/>
<name>A0A1C4XM43_MICEC</name>
<evidence type="ECO:0000313" key="1">
    <source>
        <dbReference type="EMBL" id="SCF09221.1"/>
    </source>
</evidence>
<reference evidence="2" key="1">
    <citation type="submission" date="2016-06" db="EMBL/GenBank/DDBJ databases">
        <authorList>
            <person name="Varghese N."/>
            <person name="Submissions Spin"/>
        </authorList>
    </citation>
    <scope>NUCLEOTIDE SEQUENCE [LARGE SCALE GENOMIC DNA]</scope>
    <source>
        <strain evidence="2">DSM 43816</strain>
    </source>
</reference>
<protein>
    <recommendedName>
        <fullName evidence="3">PIN domain-containing protein</fullName>
    </recommendedName>
</protein>
<evidence type="ECO:0008006" key="3">
    <source>
        <dbReference type="Google" id="ProtNLM"/>
    </source>
</evidence>
<dbReference type="OrthoDB" id="3399128at2"/>
<accession>A0A1C4XM43</accession>
<keyword evidence="2" id="KW-1185">Reference proteome</keyword>
<dbReference type="InterPro" id="IPR029060">
    <property type="entry name" value="PIN-like_dom_sf"/>
</dbReference>
<gene>
    <name evidence="1" type="ORF">GA0070618_3157</name>
</gene>
<organism evidence="1 2">
    <name type="scientific">Micromonospora echinospora</name>
    <name type="common">Micromonospora purpurea</name>
    <dbReference type="NCBI Taxonomy" id="1877"/>
    <lineage>
        <taxon>Bacteria</taxon>
        <taxon>Bacillati</taxon>
        <taxon>Actinomycetota</taxon>
        <taxon>Actinomycetes</taxon>
        <taxon>Micromonosporales</taxon>
        <taxon>Micromonosporaceae</taxon>
        <taxon>Micromonospora</taxon>
    </lineage>
</organism>